<dbReference type="InterPro" id="IPR001179">
    <property type="entry name" value="PPIase_FKBP_dom"/>
</dbReference>
<evidence type="ECO:0000256" key="7">
    <source>
        <dbReference type="ARBA" id="ARBA00023235"/>
    </source>
</evidence>
<dbReference type="GO" id="GO:0051083">
    <property type="term" value="P:'de novo' cotranslational protein folding"/>
    <property type="evidence" value="ECO:0007669"/>
    <property type="project" value="TreeGrafter"/>
</dbReference>
<dbReference type="Gene3D" id="1.10.3120.10">
    <property type="entry name" value="Trigger factor, C-terminal domain"/>
    <property type="match status" value="1"/>
</dbReference>
<dbReference type="Pfam" id="PF00254">
    <property type="entry name" value="FKBP_C"/>
    <property type="match status" value="1"/>
</dbReference>
<dbReference type="GO" id="GO:0043022">
    <property type="term" value="F:ribosome binding"/>
    <property type="evidence" value="ECO:0007669"/>
    <property type="project" value="TreeGrafter"/>
</dbReference>
<sequence>MNISVEPLAPCRKLVRVEVEAAKVDEAFAETLKEYRAEAILPGFRRGKAPLELVERKFQKEIEEAVRRRLLQECLKEIETNKGLRPLRTENLEVVQFGRGQALNAVLTLETEPEFDLPEYKGLPAKREIRSVTEEDVERALEVLRRQRVRYQTVDRPAATGDIAVINYTATVEGRPLREVAPDAPSLAEARAFWVNVERNAFLPGFGEQLTGARAGESRTIHLMFPPDFPSPALAGRPAAFQVEVVEIKEVVLPPLDDQFARDLGAENLEALRAGVRRDLENELKYKLRQQVRSQLIRGLLERVHFDLPESLVENETRRVVYQIVRENTARGVSRDLIEREKETIYQNALATARDRVKWDFLVNRIAEKENIKVTEEDFHRWVAYHAALANKTPQQVLSEIVQNQTAQAVHDEILHGKVLEFLEQHAHIEDVPPDQMPVGLAIRS</sequence>
<evidence type="ECO:0000256" key="8">
    <source>
        <dbReference type="ARBA" id="ARBA00029986"/>
    </source>
</evidence>
<dbReference type="RefSeq" id="WP_165105175.1">
    <property type="nucleotide sequence ID" value="NZ_JAAKYA010000006.1"/>
</dbReference>
<proteinExistence type="inferred from homology"/>
<keyword evidence="14" id="KW-1185">Reference proteome</keyword>
<dbReference type="Pfam" id="PF05697">
    <property type="entry name" value="Trigger_N"/>
    <property type="match status" value="1"/>
</dbReference>
<gene>
    <name evidence="9 13" type="primary">tig</name>
    <name evidence="13" type="ORF">G4L39_00705</name>
</gene>
<keyword evidence="5 9" id="KW-0697">Rotamase</keyword>
<comment type="function">
    <text evidence="9">Involved in protein export. Acts as a chaperone by maintaining the newly synthesized protein in an open conformation. Functions as a peptidyl-prolyl cis-trans isomerase.</text>
</comment>
<feature type="domain" description="PPIase FKBP-type" evidence="10">
    <location>
        <begin position="156"/>
        <end position="245"/>
    </location>
</feature>
<keyword evidence="9" id="KW-0132">Cell division</keyword>
<keyword evidence="7 9" id="KW-0413">Isomerase</keyword>
<dbReference type="SUPFAM" id="SSF54534">
    <property type="entry name" value="FKBP-like"/>
    <property type="match status" value="1"/>
</dbReference>
<organism evidence="13 14">
    <name type="scientific">Limisphaera ngatamarikiensis</name>
    <dbReference type="NCBI Taxonomy" id="1324935"/>
    <lineage>
        <taxon>Bacteria</taxon>
        <taxon>Pseudomonadati</taxon>
        <taxon>Verrucomicrobiota</taxon>
        <taxon>Verrucomicrobiia</taxon>
        <taxon>Limisphaerales</taxon>
        <taxon>Limisphaeraceae</taxon>
        <taxon>Limisphaera</taxon>
    </lineage>
</organism>
<accession>A0A6M1RED1</accession>
<evidence type="ECO:0000256" key="6">
    <source>
        <dbReference type="ARBA" id="ARBA00023186"/>
    </source>
</evidence>
<dbReference type="SUPFAM" id="SSF102735">
    <property type="entry name" value="Trigger factor ribosome-binding domain"/>
    <property type="match status" value="1"/>
</dbReference>
<evidence type="ECO:0000313" key="13">
    <source>
        <dbReference type="EMBL" id="NGO37926.1"/>
    </source>
</evidence>
<dbReference type="GO" id="GO:0005737">
    <property type="term" value="C:cytoplasm"/>
    <property type="evidence" value="ECO:0007669"/>
    <property type="project" value="UniProtKB-SubCell"/>
</dbReference>
<dbReference type="EC" id="5.2.1.8" evidence="3 9"/>
<dbReference type="GO" id="GO:0043335">
    <property type="term" value="P:protein unfolding"/>
    <property type="evidence" value="ECO:0007669"/>
    <property type="project" value="TreeGrafter"/>
</dbReference>
<evidence type="ECO:0000256" key="4">
    <source>
        <dbReference type="ARBA" id="ARBA00016902"/>
    </source>
</evidence>
<keyword evidence="9" id="KW-0131">Cell cycle</keyword>
<evidence type="ECO:0000259" key="11">
    <source>
        <dbReference type="Pfam" id="PF05697"/>
    </source>
</evidence>
<comment type="catalytic activity">
    <reaction evidence="1 9">
        <text>[protein]-peptidylproline (omega=180) = [protein]-peptidylproline (omega=0)</text>
        <dbReference type="Rhea" id="RHEA:16237"/>
        <dbReference type="Rhea" id="RHEA-COMP:10747"/>
        <dbReference type="Rhea" id="RHEA-COMP:10748"/>
        <dbReference type="ChEBI" id="CHEBI:83833"/>
        <dbReference type="ChEBI" id="CHEBI:83834"/>
        <dbReference type="EC" id="5.2.1.8"/>
    </reaction>
</comment>
<evidence type="ECO:0000259" key="10">
    <source>
        <dbReference type="Pfam" id="PF00254"/>
    </source>
</evidence>
<dbReference type="InterPro" id="IPR008881">
    <property type="entry name" value="Trigger_fac_ribosome-bd_bac"/>
</dbReference>
<comment type="caution">
    <text evidence="13">The sequence shown here is derived from an EMBL/GenBank/DDBJ whole genome shotgun (WGS) entry which is preliminary data.</text>
</comment>
<dbReference type="InterPro" id="IPR036611">
    <property type="entry name" value="Trigger_fac_ribosome-bd_sf"/>
</dbReference>
<feature type="domain" description="Trigger factor ribosome-binding bacterial" evidence="11">
    <location>
        <begin position="1"/>
        <end position="143"/>
    </location>
</feature>
<evidence type="ECO:0000256" key="1">
    <source>
        <dbReference type="ARBA" id="ARBA00000971"/>
    </source>
</evidence>
<dbReference type="InterPro" id="IPR008880">
    <property type="entry name" value="Trigger_fac_C"/>
</dbReference>
<dbReference type="Proteomes" id="UP000477311">
    <property type="component" value="Unassembled WGS sequence"/>
</dbReference>
<dbReference type="InterPro" id="IPR037041">
    <property type="entry name" value="Trigger_fac_C_sf"/>
</dbReference>
<dbReference type="GO" id="GO:0015031">
    <property type="term" value="P:protein transport"/>
    <property type="evidence" value="ECO:0007669"/>
    <property type="project" value="UniProtKB-UniRule"/>
</dbReference>
<dbReference type="PANTHER" id="PTHR30560">
    <property type="entry name" value="TRIGGER FACTOR CHAPERONE AND PEPTIDYL-PROLYL CIS/TRANS ISOMERASE"/>
    <property type="match status" value="1"/>
</dbReference>
<evidence type="ECO:0000313" key="14">
    <source>
        <dbReference type="Proteomes" id="UP000477311"/>
    </source>
</evidence>
<comment type="subcellular location">
    <subcellularLocation>
        <location evidence="9">Cytoplasm</location>
    </subcellularLocation>
    <text evidence="9">About half TF is bound to the ribosome near the polypeptide exit tunnel while the other half is free in the cytoplasm.</text>
</comment>
<dbReference type="GO" id="GO:0003755">
    <property type="term" value="F:peptidyl-prolyl cis-trans isomerase activity"/>
    <property type="evidence" value="ECO:0007669"/>
    <property type="project" value="UniProtKB-UniRule"/>
</dbReference>
<evidence type="ECO:0000256" key="3">
    <source>
        <dbReference type="ARBA" id="ARBA00013194"/>
    </source>
</evidence>
<dbReference type="AlphaFoldDB" id="A0A6M1RED1"/>
<name>A0A6M1RED1_9BACT</name>
<evidence type="ECO:0000256" key="9">
    <source>
        <dbReference type="HAMAP-Rule" id="MF_00303"/>
    </source>
</evidence>
<dbReference type="InterPro" id="IPR027304">
    <property type="entry name" value="Trigger_fact/SurA_dom_sf"/>
</dbReference>
<evidence type="ECO:0000256" key="2">
    <source>
        <dbReference type="ARBA" id="ARBA00005464"/>
    </source>
</evidence>
<keyword evidence="6 9" id="KW-0143">Chaperone</keyword>
<evidence type="ECO:0000256" key="5">
    <source>
        <dbReference type="ARBA" id="ARBA00023110"/>
    </source>
</evidence>
<evidence type="ECO:0000259" key="12">
    <source>
        <dbReference type="Pfam" id="PF05698"/>
    </source>
</evidence>
<dbReference type="GO" id="GO:0044183">
    <property type="term" value="F:protein folding chaperone"/>
    <property type="evidence" value="ECO:0007669"/>
    <property type="project" value="TreeGrafter"/>
</dbReference>
<comment type="domain">
    <text evidence="9">Consists of 3 domains; the N-terminus binds the ribosome, the middle domain has PPIase activity, while the C-terminus has intrinsic chaperone activity on its own.</text>
</comment>
<dbReference type="NCBIfam" id="TIGR00115">
    <property type="entry name" value="tig"/>
    <property type="match status" value="1"/>
</dbReference>
<dbReference type="EMBL" id="JAAKYA010000006">
    <property type="protein sequence ID" value="NGO37926.1"/>
    <property type="molecule type" value="Genomic_DNA"/>
</dbReference>
<dbReference type="GO" id="GO:0051301">
    <property type="term" value="P:cell division"/>
    <property type="evidence" value="ECO:0007669"/>
    <property type="project" value="UniProtKB-KW"/>
</dbReference>
<dbReference type="PIRSF" id="PIRSF003095">
    <property type="entry name" value="Trigger_factor"/>
    <property type="match status" value="1"/>
</dbReference>
<dbReference type="SUPFAM" id="SSF109998">
    <property type="entry name" value="Triger factor/SurA peptide-binding domain-like"/>
    <property type="match status" value="1"/>
</dbReference>
<comment type="similarity">
    <text evidence="2 9">Belongs to the FKBP-type PPIase family. Tig subfamily.</text>
</comment>
<dbReference type="InterPro" id="IPR046357">
    <property type="entry name" value="PPIase_dom_sf"/>
</dbReference>
<reference evidence="13 14" key="1">
    <citation type="submission" date="2020-02" db="EMBL/GenBank/DDBJ databases">
        <title>Draft genome sequence of Limisphaera ngatamarikiensis NGM72.4T, a thermophilic Verrucomicrobia grouped in subdivision 3.</title>
        <authorList>
            <person name="Carere C.R."/>
            <person name="Steen J."/>
            <person name="Hugenholtz P."/>
            <person name="Stott M.B."/>
        </authorList>
    </citation>
    <scope>NUCLEOTIDE SEQUENCE [LARGE SCALE GENOMIC DNA]</scope>
    <source>
        <strain evidence="13 14">NGM72.4</strain>
    </source>
</reference>
<dbReference type="InterPro" id="IPR005215">
    <property type="entry name" value="Trig_fac"/>
</dbReference>
<dbReference type="PANTHER" id="PTHR30560:SF3">
    <property type="entry name" value="TRIGGER FACTOR-LIKE PROTEIN TIG, CHLOROPLASTIC"/>
    <property type="match status" value="1"/>
</dbReference>
<dbReference type="Gene3D" id="3.30.70.1050">
    <property type="entry name" value="Trigger factor ribosome-binding domain"/>
    <property type="match status" value="1"/>
</dbReference>
<protein>
    <recommendedName>
        <fullName evidence="4 9">Trigger factor</fullName>
        <shortName evidence="9">TF</shortName>
        <ecNumber evidence="3 9">5.2.1.8</ecNumber>
    </recommendedName>
    <alternativeName>
        <fullName evidence="8 9">PPIase</fullName>
    </alternativeName>
</protein>
<dbReference type="Pfam" id="PF05698">
    <property type="entry name" value="Trigger_C"/>
    <property type="match status" value="1"/>
</dbReference>
<keyword evidence="9" id="KW-0963">Cytoplasm</keyword>
<dbReference type="HAMAP" id="MF_00303">
    <property type="entry name" value="Trigger_factor_Tig"/>
    <property type="match status" value="1"/>
</dbReference>
<dbReference type="Gene3D" id="3.10.50.40">
    <property type="match status" value="1"/>
</dbReference>
<feature type="domain" description="Trigger factor C-terminal" evidence="12">
    <location>
        <begin position="269"/>
        <end position="423"/>
    </location>
</feature>